<feature type="domain" description="4Fe-4S ferredoxin-type" evidence="7">
    <location>
        <begin position="34"/>
        <end position="62"/>
    </location>
</feature>
<protein>
    <recommendedName>
        <fullName evidence="7">4Fe-4S ferredoxin-type domain-containing protein</fullName>
    </recommendedName>
</protein>
<keyword evidence="6" id="KW-0411">Iron-sulfur</keyword>
<dbReference type="PROSITE" id="PS51379">
    <property type="entry name" value="4FE4S_FER_2"/>
    <property type="match status" value="3"/>
</dbReference>
<accession>A0A644TJA0</accession>
<dbReference type="InterPro" id="IPR050294">
    <property type="entry name" value="RnfB_subfamily"/>
</dbReference>
<dbReference type="GO" id="GO:0046872">
    <property type="term" value="F:metal ion binding"/>
    <property type="evidence" value="ECO:0007669"/>
    <property type="project" value="UniProtKB-KW"/>
</dbReference>
<evidence type="ECO:0000256" key="6">
    <source>
        <dbReference type="ARBA" id="ARBA00023014"/>
    </source>
</evidence>
<evidence type="ECO:0000256" key="3">
    <source>
        <dbReference type="ARBA" id="ARBA00022723"/>
    </source>
</evidence>
<feature type="domain" description="4Fe-4S ferredoxin-type" evidence="7">
    <location>
        <begin position="222"/>
        <end position="251"/>
    </location>
</feature>
<dbReference type="PANTHER" id="PTHR42859">
    <property type="entry name" value="OXIDOREDUCTASE"/>
    <property type="match status" value="1"/>
</dbReference>
<comment type="caution">
    <text evidence="8">The sequence shown here is derived from an EMBL/GenBank/DDBJ whole genome shotgun (WGS) entry which is preliminary data.</text>
</comment>
<keyword evidence="5" id="KW-0408">Iron</keyword>
<dbReference type="InterPro" id="IPR017896">
    <property type="entry name" value="4Fe4S_Fe-S-bd"/>
</dbReference>
<dbReference type="Pfam" id="PF25160">
    <property type="entry name" value="LdpA_Fe-S-bd"/>
    <property type="match status" value="1"/>
</dbReference>
<gene>
    <name evidence="8" type="ORF">SDC9_11455</name>
</gene>
<keyword evidence="3" id="KW-0479">Metal-binding</keyword>
<dbReference type="GO" id="GO:0051539">
    <property type="term" value="F:4 iron, 4 sulfur cluster binding"/>
    <property type="evidence" value="ECO:0007669"/>
    <property type="project" value="UniProtKB-KW"/>
</dbReference>
<evidence type="ECO:0000313" key="8">
    <source>
        <dbReference type="EMBL" id="MPL65791.1"/>
    </source>
</evidence>
<keyword evidence="1" id="KW-0813">Transport</keyword>
<keyword evidence="4" id="KW-0249">Electron transport</keyword>
<reference evidence="8" key="1">
    <citation type="submission" date="2019-08" db="EMBL/GenBank/DDBJ databases">
        <authorList>
            <person name="Kucharzyk K."/>
            <person name="Murdoch R.W."/>
            <person name="Higgins S."/>
            <person name="Loffler F."/>
        </authorList>
    </citation>
    <scope>NUCLEOTIDE SEQUENCE</scope>
</reference>
<proteinExistence type="predicted"/>
<dbReference type="AlphaFoldDB" id="A0A644TJA0"/>
<name>A0A644TJA0_9ZZZZ</name>
<dbReference type="Gene3D" id="3.30.70.20">
    <property type="match status" value="2"/>
</dbReference>
<evidence type="ECO:0000256" key="5">
    <source>
        <dbReference type="ARBA" id="ARBA00023004"/>
    </source>
</evidence>
<evidence type="ECO:0000259" key="7">
    <source>
        <dbReference type="PROSITE" id="PS51379"/>
    </source>
</evidence>
<organism evidence="8">
    <name type="scientific">bioreactor metagenome</name>
    <dbReference type="NCBI Taxonomy" id="1076179"/>
    <lineage>
        <taxon>unclassified sequences</taxon>
        <taxon>metagenomes</taxon>
        <taxon>ecological metagenomes</taxon>
    </lineage>
</organism>
<evidence type="ECO:0000256" key="4">
    <source>
        <dbReference type="ARBA" id="ARBA00022982"/>
    </source>
</evidence>
<dbReference type="InterPro" id="IPR057431">
    <property type="entry name" value="LdpA_Fe-S-bd"/>
</dbReference>
<keyword evidence="2" id="KW-0004">4Fe-4S</keyword>
<feature type="domain" description="4Fe-4S ferredoxin-type" evidence="7">
    <location>
        <begin position="255"/>
        <end position="284"/>
    </location>
</feature>
<dbReference type="PANTHER" id="PTHR42859:SF10">
    <property type="entry name" value="DIMETHYLSULFOXIDE REDUCTASE CHAIN B"/>
    <property type="match status" value="1"/>
</dbReference>
<dbReference type="InterPro" id="IPR017900">
    <property type="entry name" value="4Fe4S_Fe_S_CS"/>
</dbReference>
<evidence type="ECO:0000256" key="2">
    <source>
        <dbReference type="ARBA" id="ARBA00022485"/>
    </source>
</evidence>
<dbReference type="SUPFAM" id="SSF54862">
    <property type="entry name" value="4Fe-4S ferredoxins"/>
    <property type="match status" value="2"/>
</dbReference>
<evidence type="ECO:0000256" key="1">
    <source>
        <dbReference type="ARBA" id="ARBA00022448"/>
    </source>
</evidence>
<dbReference type="EMBL" id="VSSQ01000029">
    <property type="protein sequence ID" value="MPL65791.1"/>
    <property type="molecule type" value="Genomic_DNA"/>
</dbReference>
<dbReference type="Pfam" id="PF00037">
    <property type="entry name" value="Fer4"/>
    <property type="match status" value="1"/>
</dbReference>
<sequence length="328" mass="36309">MKIAINSKLCLKKRFVKAKCTVCIDICPAKSINEKLEIDNNCINCGLCLSNCPFEAITGVNYPAKSIQQLIAKEEPIKLICQKCQSDSMWPCLGFLDPTLLLAFVFSNKDSNREVIIYQEDCRTCNDNIAQYLTWIVKEANQLLSPDKKRIVNSKKRFSGVAPEGNSRRQFFAQLWGTSVSTVQNLVFPSSEDVHPIPRRNLFMSYGGTQRISSSICNQTTFKTLVVGENCNACGVCSKLCGTGAISSVAEKRGLEIRHKPALCNSCYVCVSQCPQGAISLRPANSLKEDTVGRVKMPVCTVCGKVYQPLGNTRVCLDCMQKTKILSF</sequence>
<dbReference type="PROSITE" id="PS00198">
    <property type="entry name" value="4FE4S_FER_1"/>
    <property type="match status" value="2"/>
</dbReference>